<organism evidence="4 5">
    <name type="scientific">Ornithinicoccus hortensis</name>
    <dbReference type="NCBI Taxonomy" id="82346"/>
    <lineage>
        <taxon>Bacteria</taxon>
        <taxon>Bacillati</taxon>
        <taxon>Actinomycetota</taxon>
        <taxon>Actinomycetes</taxon>
        <taxon>Micrococcales</taxon>
        <taxon>Intrasporangiaceae</taxon>
        <taxon>Ornithinicoccus</taxon>
    </lineage>
</organism>
<sequence>MKLARAAVALSFSAALVVSGCTSDGGDDSSSDGAQGGAAEDGGDSGDDATATADEGGDDGAAGTGDSAKADLGITETADDEIFFSSGEVEWSGFNGNQPETNSTYNATINDRMLTGFWDYGTDGTIYPNEDFGTYEVTSKDPLTVAYTISDEAVWSDGTPIDYADVLLDWASQNPAVLTEDADTPLFNNVGSAFGEYVPDGPQGEAGGKEFTVVYPDPYPDWEITVGAFLPAHVVAEQAGMTSDELVQAIQDRDQDALAAAAEFWNQGWLSPTAGQLPDPAIVPSSGPYTLDGGSWTSGQSLTLVPNENYWAAPPATANLTFRFAAAETHVQALANGDLNVIEPQATVDTISQIEGLGDQFTLVTSDELTWEHLDFNFAAGPFAESDGGLAAREAFALCVPRQQIVDNLIAPINPEAQVMNAREVFPFQDTYDTVVDAAYDGRYDEVDLEAAKAKFEESGLAEGTTIRIGYSAPNQRRTNIVSLIKSSCDQVGFDIEDIGDGSFLTPDGALFTGDYEVALFAWAGSGQKASGQEIYATGRGQNMGGYSNETVDEAWSTLAASSDDDVWLEQVTTIESELWQDLYGIPLFAHPNVIAYDSAIANVRSTATQNGVTWNAEQWVRMQ</sequence>
<dbReference type="RefSeq" id="WP_141786363.1">
    <property type="nucleotide sequence ID" value="NZ_BAAAIK010000001.1"/>
</dbReference>
<feature type="domain" description="Solute-binding protein family 5" evidence="3">
    <location>
        <begin position="138"/>
        <end position="528"/>
    </location>
</feature>
<reference evidence="4 5" key="1">
    <citation type="submission" date="2019-06" db="EMBL/GenBank/DDBJ databases">
        <title>Sequencing the genomes of 1000 actinobacteria strains.</title>
        <authorList>
            <person name="Klenk H.-P."/>
        </authorList>
    </citation>
    <scope>NUCLEOTIDE SEQUENCE [LARGE SCALE GENOMIC DNA]</scope>
    <source>
        <strain evidence="4 5">DSM 12335</strain>
    </source>
</reference>
<dbReference type="PANTHER" id="PTHR30290">
    <property type="entry name" value="PERIPLASMIC BINDING COMPONENT OF ABC TRANSPORTER"/>
    <property type="match status" value="1"/>
</dbReference>
<dbReference type="InterPro" id="IPR000914">
    <property type="entry name" value="SBP_5_dom"/>
</dbReference>
<dbReference type="Gene3D" id="3.10.105.10">
    <property type="entry name" value="Dipeptide-binding Protein, Domain 3"/>
    <property type="match status" value="1"/>
</dbReference>
<gene>
    <name evidence="4" type="ORF">FB467_3683</name>
</gene>
<dbReference type="AlphaFoldDB" id="A0A542YWM8"/>
<dbReference type="GO" id="GO:1904680">
    <property type="term" value="F:peptide transmembrane transporter activity"/>
    <property type="evidence" value="ECO:0007669"/>
    <property type="project" value="TreeGrafter"/>
</dbReference>
<feature type="signal peptide" evidence="2">
    <location>
        <begin position="1"/>
        <end position="20"/>
    </location>
</feature>
<evidence type="ECO:0000313" key="5">
    <source>
        <dbReference type="Proteomes" id="UP000319516"/>
    </source>
</evidence>
<feature type="chain" id="PRO_5039341928" evidence="2">
    <location>
        <begin position="21"/>
        <end position="624"/>
    </location>
</feature>
<protein>
    <submittedName>
        <fullName evidence="4">Peptide/nickel transport system substrate-binding protein</fullName>
    </submittedName>
</protein>
<dbReference type="GO" id="GO:0043190">
    <property type="term" value="C:ATP-binding cassette (ABC) transporter complex"/>
    <property type="evidence" value="ECO:0007669"/>
    <property type="project" value="InterPro"/>
</dbReference>
<dbReference type="OrthoDB" id="7888869at2"/>
<evidence type="ECO:0000256" key="1">
    <source>
        <dbReference type="SAM" id="MobiDB-lite"/>
    </source>
</evidence>
<dbReference type="GO" id="GO:0015833">
    <property type="term" value="P:peptide transport"/>
    <property type="evidence" value="ECO:0007669"/>
    <property type="project" value="TreeGrafter"/>
</dbReference>
<dbReference type="Gene3D" id="3.90.76.10">
    <property type="entry name" value="Dipeptide-binding Protein, Domain 1"/>
    <property type="match status" value="1"/>
</dbReference>
<dbReference type="PANTHER" id="PTHR30290:SF65">
    <property type="entry name" value="MONOACYL PHOSPHATIDYLINOSITOL TETRAMANNOSIDE-BINDING PROTEIN LPQW-RELATED"/>
    <property type="match status" value="1"/>
</dbReference>
<dbReference type="InterPro" id="IPR039424">
    <property type="entry name" value="SBP_5"/>
</dbReference>
<accession>A0A542YWM8</accession>
<dbReference type="PIRSF" id="PIRSF002741">
    <property type="entry name" value="MppA"/>
    <property type="match status" value="1"/>
</dbReference>
<dbReference type="InterPro" id="IPR030678">
    <property type="entry name" value="Peptide/Ni-bd"/>
</dbReference>
<dbReference type="Gene3D" id="3.40.190.10">
    <property type="entry name" value="Periplasmic binding protein-like II"/>
    <property type="match status" value="1"/>
</dbReference>
<comment type="caution">
    <text evidence="4">The sequence shown here is derived from an EMBL/GenBank/DDBJ whole genome shotgun (WGS) entry which is preliminary data.</text>
</comment>
<dbReference type="Proteomes" id="UP000319516">
    <property type="component" value="Unassembled WGS sequence"/>
</dbReference>
<dbReference type="SUPFAM" id="SSF53850">
    <property type="entry name" value="Periplasmic binding protein-like II"/>
    <property type="match status" value="1"/>
</dbReference>
<dbReference type="GO" id="GO:0042597">
    <property type="term" value="C:periplasmic space"/>
    <property type="evidence" value="ECO:0007669"/>
    <property type="project" value="UniProtKB-ARBA"/>
</dbReference>
<feature type="region of interest" description="Disordered" evidence="1">
    <location>
        <begin position="21"/>
        <end position="68"/>
    </location>
</feature>
<dbReference type="EMBL" id="VFOP01000001">
    <property type="protein sequence ID" value="TQL52496.1"/>
    <property type="molecule type" value="Genomic_DNA"/>
</dbReference>
<keyword evidence="2" id="KW-0732">Signal</keyword>
<evidence type="ECO:0000259" key="3">
    <source>
        <dbReference type="Pfam" id="PF00496"/>
    </source>
</evidence>
<evidence type="ECO:0000256" key="2">
    <source>
        <dbReference type="SAM" id="SignalP"/>
    </source>
</evidence>
<dbReference type="PROSITE" id="PS51257">
    <property type="entry name" value="PROKAR_LIPOPROTEIN"/>
    <property type="match status" value="1"/>
</dbReference>
<keyword evidence="5" id="KW-1185">Reference proteome</keyword>
<proteinExistence type="predicted"/>
<name>A0A542YWM8_9MICO</name>
<dbReference type="Pfam" id="PF00496">
    <property type="entry name" value="SBP_bac_5"/>
    <property type="match status" value="1"/>
</dbReference>
<evidence type="ECO:0000313" key="4">
    <source>
        <dbReference type="EMBL" id="TQL52496.1"/>
    </source>
</evidence>